<organism evidence="2 3">
    <name type="scientific">Rhizobium etli bv. mimosae str. IE4771</name>
    <dbReference type="NCBI Taxonomy" id="1432050"/>
    <lineage>
        <taxon>Bacteria</taxon>
        <taxon>Pseudomonadati</taxon>
        <taxon>Pseudomonadota</taxon>
        <taxon>Alphaproteobacteria</taxon>
        <taxon>Hyphomicrobiales</taxon>
        <taxon>Rhizobiaceae</taxon>
        <taxon>Rhizobium/Agrobacterium group</taxon>
        <taxon>Rhizobium</taxon>
    </lineage>
</organism>
<accession>A0A060I9J2</accession>
<evidence type="ECO:0000256" key="1">
    <source>
        <dbReference type="SAM" id="MobiDB-lite"/>
    </source>
</evidence>
<gene>
    <name evidence="2" type="ORF">IE4771_CH03600</name>
</gene>
<dbReference type="AlphaFoldDB" id="A0A060I9J2"/>
<dbReference type="EMBL" id="CP006986">
    <property type="protein sequence ID" value="AIC28680.1"/>
    <property type="molecule type" value="Genomic_DNA"/>
</dbReference>
<reference evidence="2 3" key="1">
    <citation type="submission" date="2013-12" db="EMBL/GenBank/DDBJ databases">
        <title>Complete genome sequence of Rhizobium etli bv. mimosae IE4771.</title>
        <authorList>
            <person name="Bustos P."/>
            <person name="Santamaria R.I."/>
            <person name="Lozano L."/>
            <person name="Ormeno-Orrillo E."/>
            <person name="Rogel M.A."/>
            <person name="Romero D."/>
            <person name="Cevallos M.A."/>
            <person name="Martinez-Romero E."/>
            <person name="Gonzalez V."/>
        </authorList>
    </citation>
    <scope>NUCLEOTIDE SEQUENCE [LARGE SCALE GENOMIC DNA]</scope>
    <source>
        <strain evidence="2 3">IE4771</strain>
    </source>
</reference>
<dbReference type="Proteomes" id="UP000027180">
    <property type="component" value="Chromosome"/>
</dbReference>
<dbReference type="HOGENOM" id="CLU_2571398_0_0_5"/>
<evidence type="ECO:0000313" key="2">
    <source>
        <dbReference type="EMBL" id="AIC28680.1"/>
    </source>
</evidence>
<name>A0A060I9J2_RHIET</name>
<evidence type="ECO:0000313" key="3">
    <source>
        <dbReference type="Proteomes" id="UP000027180"/>
    </source>
</evidence>
<protein>
    <submittedName>
        <fullName evidence="2">Uncharacterized protein</fullName>
    </submittedName>
</protein>
<dbReference type="KEGG" id="rei:IE4771_CH03600"/>
<proteinExistence type="predicted"/>
<sequence length="81" mass="9037">MERTIPDDLLSGRGVCEEGGQPGNRHLDTLFQDAVRNTVAFALRGADLKQYIFAFVRQWRPCRQRSRLGNRSTASGASRAS</sequence>
<feature type="region of interest" description="Disordered" evidence="1">
    <location>
        <begin position="1"/>
        <end position="22"/>
    </location>
</feature>